<feature type="repeat" description="RCC1" evidence="15">
    <location>
        <begin position="730"/>
        <end position="781"/>
    </location>
</feature>
<evidence type="ECO:0000256" key="17">
    <source>
        <dbReference type="SAM" id="Phobius"/>
    </source>
</evidence>
<dbReference type="PROSITE" id="PS50012">
    <property type="entry name" value="RCC1_3"/>
    <property type="match status" value="4"/>
</dbReference>
<accession>A0AAN7PE05</accession>
<keyword evidence="4 16" id="KW-0813">Transport</keyword>
<evidence type="ECO:0000256" key="16">
    <source>
        <dbReference type="RuleBase" id="RU000679"/>
    </source>
</evidence>
<keyword evidence="11 16" id="KW-0406">Ion transport</keyword>
<evidence type="ECO:0000256" key="12">
    <source>
        <dbReference type="ARBA" id="ARBA00023136"/>
    </source>
</evidence>
<dbReference type="PANTHER" id="PTHR22872:SF2">
    <property type="entry name" value="INHIBITOR OF BRUTON TYROSINE KINASE"/>
    <property type="match status" value="1"/>
</dbReference>
<dbReference type="InterPro" id="IPR058923">
    <property type="entry name" value="RCC1-like_dom"/>
</dbReference>
<evidence type="ECO:0000313" key="20">
    <source>
        <dbReference type="Proteomes" id="UP001353858"/>
    </source>
</evidence>
<dbReference type="Gene3D" id="2.60.120.260">
    <property type="entry name" value="Galactose-binding domain-like"/>
    <property type="match status" value="1"/>
</dbReference>
<name>A0AAN7PE05_9COLE</name>
<evidence type="ECO:0000256" key="1">
    <source>
        <dbReference type="ARBA" id="ARBA00004141"/>
    </source>
</evidence>
<dbReference type="InterPro" id="IPR000408">
    <property type="entry name" value="Reg_chr_condens"/>
</dbReference>
<evidence type="ECO:0000256" key="15">
    <source>
        <dbReference type="PROSITE-ProRule" id="PRU00235"/>
    </source>
</evidence>
<keyword evidence="14 16" id="KW-0407">Ion channel</keyword>
<evidence type="ECO:0000256" key="9">
    <source>
        <dbReference type="ARBA" id="ARBA00022989"/>
    </source>
</evidence>
<keyword evidence="8" id="KW-0677">Repeat</keyword>
<dbReference type="PRINTS" id="PR00633">
    <property type="entry name" value="RCCNDNSATION"/>
</dbReference>
<feature type="repeat" description="RCC1" evidence="15">
    <location>
        <begin position="572"/>
        <end position="623"/>
    </location>
</feature>
<keyword evidence="6" id="KW-0808">Transferase</keyword>
<keyword evidence="20" id="KW-1185">Reference proteome</keyword>
<keyword evidence="5 16" id="KW-0894">Sodium channel</keyword>
<dbReference type="PROSITE" id="PS51284">
    <property type="entry name" value="DOC"/>
    <property type="match status" value="1"/>
</dbReference>
<reference evidence="20" key="1">
    <citation type="submission" date="2023-01" db="EMBL/GenBank/DDBJ databases">
        <title>Key to firefly adult light organ development and bioluminescence: homeobox transcription factors regulate luciferase expression and transportation to peroxisome.</title>
        <authorList>
            <person name="Fu X."/>
        </authorList>
    </citation>
    <scope>NUCLEOTIDE SEQUENCE [LARGE SCALE GENOMIC DNA]</scope>
</reference>
<keyword evidence="7 16" id="KW-0812">Transmembrane</keyword>
<comment type="similarity">
    <text evidence="3 16">Belongs to the amiloride-sensitive sodium channel (TC 1.A.6) family.</text>
</comment>
<dbReference type="PROSITE" id="PS00626">
    <property type="entry name" value="RCC1_2"/>
    <property type="match status" value="1"/>
</dbReference>
<evidence type="ECO:0000256" key="2">
    <source>
        <dbReference type="ARBA" id="ARBA00004906"/>
    </source>
</evidence>
<evidence type="ECO:0000313" key="19">
    <source>
        <dbReference type="EMBL" id="KAK4883497.1"/>
    </source>
</evidence>
<feature type="repeat" description="RCC1" evidence="15">
    <location>
        <begin position="678"/>
        <end position="729"/>
    </location>
</feature>
<dbReference type="Pfam" id="PF00858">
    <property type="entry name" value="ASC"/>
    <property type="match status" value="1"/>
</dbReference>
<evidence type="ECO:0000259" key="18">
    <source>
        <dbReference type="PROSITE" id="PS51284"/>
    </source>
</evidence>
<dbReference type="InterPro" id="IPR004939">
    <property type="entry name" value="APC_su10/DOC_dom"/>
</dbReference>
<keyword evidence="9 17" id="KW-1133">Transmembrane helix</keyword>
<dbReference type="GO" id="GO:0005272">
    <property type="term" value="F:sodium channel activity"/>
    <property type="evidence" value="ECO:0007669"/>
    <property type="project" value="UniProtKB-KW"/>
</dbReference>
<dbReference type="AlphaFoldDB" id="A0AAN7PE05"/>
<evidence type="ECO:0000256" key="6">
    <source>
        <dbReference type="ARBA" id="ARBA00022679"/>
    </source>
</evidence>
<dbReference type="GO" id="GO:0016740">
    <property type="term" value="F:transferase activity"/>
    <property type="evidence" value="ECO:0007669"/>
    <property type="project" value="UniProtKB-KW"/>
</dbReference>
<dbReference type="SMART" id="SM01337">
    <property type="entry name" value="APC10"/>
    <property type="match status" value="1"/>
</dbReference>
<keyword evidence="12 17" id="KW-0472">Membrane</keyword>
<comment type="pathway">
    <text evidence="2">Protein modification; protein ubiquitination.</text>
</comment>
<dbReference type="EMBL" id="JARPUR010000002">
    <property type="protein sequence ID" value="KAK4883497.1"/>
    <property type="molecule type" value="Genomic_DNA"/>
</dbReference>
<organism evidence="19 20">
    <name type="scientific">Aquatica leii</name>
    <dbReference type="NCBI Taxonomy" id="1421715"/>
    <lineage>
        <taxon>Eukaryota</taxon>
        <taxon>Metazoa</taxon>
        <taxon>Ecdysozoa</taxon>
        <taxon>Arthropoda</taxon>
        <taxon>Hexapoda</taxon>
        <taxon>Insecta</taxon>
        <taxon>Pterygota</taxon>
        <taxon>Neoptera</taxon>
        <taxon>Endopterygota</taxon>
        <taxon>Coleoptera</taxon>
        <taxon>Polyphaga</taxon>
        <taxon>Elateriformia</taxon>
        <taxon>Elateroidea</taxon>
        <taxon>Lampyridae</taxon>
        <taxon>Luciolinae</taxon>
        <taxon>Aquatica</taxon>
    </lineage>
</organism>
<dbReference type="PANTHER" id="PTHR22872">
    <property type="entry name" value="BTK-BINDING PROTEIN-RELATED"/>
    <property type="match status" value="1"/>
</dbReference>
<feature type="repeat" description="RCC1" evidence="15">
    <location>
        <begin position="624"/>
        <end position="677"/>
    </location>
</feature>
<evidence type="ECO:0000256" key="3">
    <source>
        <dbReference type="ARBA" id="ARBA00007193"/>
    </source>
</evidence>
<feature type="transmembrane region" description="Helical" evidence="17">
    <location>
        <begin position="408"/>
        <end position="430"/>
    </location>
</feature>
<sequence>MGILKNYLLNCSIPALPYVANARYHWSERLYWIICITLSWALAIYIMIGSYDQFKNNPVSFTVDTSYLHWKTKFPAIIICEKGNSKYRQYANKFFDPKRNYDLDEVLKDIVFFKGALEGISQKCKKSPPDLGYSECPVATANYTELTKAIRSSCKEMFGYCSWNHKSFNCCKQMVPISTIYGVCYGINSLLAKRPILAIPMQVLSTGKKSVGIFTLELLNPDVKIFALSREEVPSYTESKSLVFDGISLSPHLNEKNIIFLSSEETINEPEIINLKPHIRRCRFPSENYLTTARVYSYPACIMECLQTLHIEACNCTHHLMPGVQEKHVCNIDGLICLTSNFDSLLERSAQCDCTSSCTESEVLEYGTIVYSNYKKFKNNQSTTQISFKFRSPNVRYVRKMVNGYLDLIVYMGGTAGLCIGASLLTIHWVRLDMHSDIVIKSLKMIVDPTDNSYMPSVIVVSGGNTVSSLSEVNVVNVKATDNSVTLLSNLDQHYPLIEVAVIKCRNGGIDCKVHGLSIVGLQKQNQNALKASVSFLANDWDLNYEQSGVPYIAQEQRSPRGIEYSKSSSGCRVFVWGLNDKDQLGRMKGSKVKLPVQSDFLSQLRPIHVAGGLKSLFIVSQEGKLYACGEGTNGRLGLGHNNNVCFSRQIPFLSQYVIKKVAVHSGGKHALALTLDGKVFSWGEGDDGKLGHGNRLNLDKPKMIEALRSKRIRDIACGSSHSAAITSSGELYTWGLGEYGGLGHGDNVTQLKPKQVKGLIGHRVIQVACGSRDAQTLALSDEGLVFS</sequence>
<comment type="caution">
    <text evidence="19">The sequence shown here is derived from an EMBL/GenBank/DDBJ whole genome shotgun (WGS) entry which is preliminary data.</text>
</comment>
<evidence type="ECO:0000256" key="13">
    <source>
        <dbReference type="ARBA" id="ARBA00023201"/>
    </source>
</evidence>
<dbReference type="SUPFAM" id="SSF49785">
    <property type="entry name" value="Galactose-binding domain-like"/>
    <property type="match status" value="1"/>
</dbReference>
<dbReference type="SUPFAM" id="SSF50985">
    <property type="entry name" value="RCC1/BLIP-II"/>
    <property type="match status" value="1"/>
</dbReference>
<proteinExistence type="inferred from homology"/>
<dbReference type="InterPro" id="IPR001873">
    <property type="entry name" value="ENaC"/>
</dbReference>
<feature type="domain" description="DOC" evidence="18">
    <location>
        <begin position="356"/>
        <end position="546"/>
    </location>
</feature>
<evidence type="ECO:0000256" key="11">
    <source>
        <dbReference type="ARBA" id="ARBA00023065"/>
    </source>
</evidence>
<evidence type="ECO:0000256" key="10">
    <source>
        <dbReference type="ARBA" id="ARBA00023053"/>
    </source>
</evidence>
<dbReference type="GO" id="GO:0016020">
    <property type="term" value="C:membrane"/>
    <property type="evidence" value="ECO:0007669"/>
    <property type="project" value="UniProtKB-SubCell"/>
</dbReference>
<dbReference type="Gene3D" id="1.10.287.820">
    <property type="entry name" value="Acid-sensing ion channel domain"/>
    <property type="match status" value="1"/>
</dbReference>
<dbReference type="Pfam" id="PF25390">
    <property type="entry name" value="WD40_RLD"/>
    <property type="match status" value="1"/>
</dbReference>
<comment type="subcellular location">
    <subcellularLocation>
        <location evidence="1">Membrane</location>
        <topology evidence="1">Multi-pass membrane protein</topology>
    </subcellularLocation>
</comment>
<evidence type="ECO:0000256" key="14">
    <source>
        <dbReference type="ARBA" id="ARBA00023303"/>
    </source>
</evidence>
<evidence type="ECO:0000256" key="5">
    <source>
        <dbReference type="ARBA" id="ARBA00022461"/>
    </source>
</evidence>
<keyword evidence="13 16" id="KW-0739">Sodium transport</keyword>
<feature type="transmembrane region" description="Helical" evidence="17">
    <location>
        <begin position="30"/>
        <end position="48"/>
    </location>
</feature>
<gene>
    <name evidence="19" type="ORF">RN001_006816</name>
</gene>
<evidence type="ECO:0000256" key="7">
    <source>
        <dbReference type="ARBA" id="ARBA00022692"/>
    </source>
</evidence>
<evidence type="ECO:0000256" key="4">
    <source>
        <dbReference type="ARBA" id="ARBA00022448"/>
    </source>
</evidence>
<dbReference type="Gene3D" id="2.130.10.30">
    <property type="entry name" value="Regulator of chromosome condensation 1/beta-lactamase-inhibitor protein II"/>
    <property type="match status" value="1"/>
</dbReference>
<evidence type="ECO:0000256" key="8">
    <source>
        <dbReference type="ARBA" id="ARBA00022737"/>
    </source>
</evidence>
<dbReference type="InterPro" id="IPR008979">
    <property type="entry name" value="Galactose-bd-like_sf"/>
</dbReference>
<keyword evidence="10" id="KW-0915">Sodium</keyword>
<dbReference type="Pfam" id="PF03256">
    <property type="entry name" value="ANAPC10"/>
    <property type="match status" value="1"/>
</dbReference>
<dbReference type="InterPro" id="IPR051625">
    <property type="entry name" value="Signaling_Regulatory_Domain"/>
</dbReference>
<protein>
    <recommendedName>
        <fullName evidence="18">DOC domain-containing protein</fullName>
    </recommendedName>
</protein>
<dbReference type="Proteomes" id="UP001353858">
    <property type="component" value="Unassembled WGS sequence"/>
</dbReference>
<dbReference type="InterPro" id="IPR009091">
    <property type="entry name" value="RCC1/BLIP-II"/>
</dbReference>